<feature type="domain" description="RlpA-like protein double-psi beta-barrel" evidence="5">
    <location>
        <begin position="34"/>
        <end position="122"/>
    </location>
</feature>
<reference evidence="6 7" key="1">
    <citation type="submission" date="2020-04" db="EMBL/GenBank/DDBJ databases">
        <title>Flammeovirgaceae bacterium KN852 isolated from deep sea.</title>
        <authorList>
            <person name="Zhang D.-C."/>
        </authorList>
    </citation>
    <scope>NUCLEOTIDE SEQUENCE [LARGE SCALE GENOMIC DNA]</scope>
    <source>
        <strain evidence="6 7">KN852</strain>
    </source>
</reference>
<evidence type="ECO:0000259" key="5">
    <source>
        <dbReference type="Pfam" id="PF03330"/>
    </source>
</evidence>
<sequence length="128" mass="13871">MKIDISHIIIFIVLFLAIPSNGIAQTDKSTTPEEGIASYYHDKFTGRPTASGEKYDPKKFTAAHPKLPFGTIIKVTNITTGASAEVKVNDRGPWVKGRIVDVSRVAAEQIGLIRAGLLKVKVEVVSLP</sequence>
<evidence type="ECO:0000256" key="4">
    <source>
        <dbReference type="RuleBase" id="RU003495"/>
    </source>
</evidence>
<keyword evidence="7" id="KW-1185">Reference proteome</keyword>
<dbReference type="GO" id="GO:0008932">
    <property type="term" value="F:lytic endotransglycosylase activity"/>
    <property type="evidence" value="ECO:0007669"/>
    <property type="project" value="UniProtKB-UniRule"/>
</dbReference>
<gene>
    <name evidence="3" type="primary">rlpA</name>
    <name evidence="6" type="ORF">HH304_01550</name>
</gene>
<comment type="function">
    <text evidence="3">Lytic transglycosylase with a strong preference for naked glycan strands that lack stem peptides.</text>
</comment>
<dbReference type="AlphaFoldDB" id="A0A848ITH8"/>
<keyword evidence="2 3" id="KW-0961">Cell wall biogenesis/degradation</keyword>
<dbReference type="Proteomes" id="UP000559010">
    <property type="component" value="Unassembled WGS sequence"/>
</dbReference>
<dbReference type="NCBIfam" id="TIGR00413">
    <property type="entry name" value="rlpA"/>
    <property type="match status" value="1"/>
</dbReference>
<evidence type="ECO:0000313" key="7">
    <source>
        <dbReference type="Proteomes" id="UP000559010"/>
    </source>
</evidence>
<comment type="caution">
    <text evidence="6">The sequence shown here is derived from an EMBL/GenBank/DDBJ whole genome shotgun (WGS) entry which is preliminary data.</text>
</comment>
<dbReference type="HAMAP" id="MF_02071">
    <property type="entry name" value="RlpA"/>
    <property type="match status" value="1"/>
</dbReference>
<evidence type="ECO:0000256" key="3">
    <source>
        <dbReference type="HAMAP-Rule" id="MF_02071"/>
    </source>
</evidence>
<dbReference type="Pfam" id="PF03330">
    <property type="entry name" value="DPBB_1"/>
    <property type="match status" value="1"/>
</dbReference>
<dbReference type="PANTHER" id="PTHR34183">
    <property type="entry name" value="ENDOLYTIC PEPTIDOGLYCAN TRANSGLYCOSYLASE RLPA"/>
    <property type="match status" value="1"/>
</dbReference>
<name>A0A848ITH8_9BACT</name>
<evidence type="ECO:0000256" key="2">
    <source>
        <dbReference type="ARBA" id="ARBA00023316"/>
    </source>
</evidence>
<comment type="similarity">
    <text evidence="3 4">Belongs to the RlpA family.</text>
</comment>
<dbReference type="RefSeq" id="WP_169677680.1">
    <property type="nucleotide sequence ID" value="NZ_JABBNU010000001.1"/>
</dbReference>
<dbReference type="GO" id="GO:0071555">
    <property type="term" value="P:cell wall organization"/>
    <property type="evidence" value="ECO:0007669"/>
    <property type="project" value="UniProtKB-KW"/>
</dbReference>
<dbReference type="SUPFAM" id="SSF50685">
    <property type="entry name" value="Barwin-like endoglucanases"/>
    <property type="match status" value="1"/>
</dbReference>
<dbReference type="Gene3D" id="2.40.40.10">
    <property type="entry name" value="RlpA-like domain"/>
    <property type="match status" value="1"/>
</dbReference>
<dbReference type="InterPro" id="IPR034718">
    <property type="entry name" value="RlpA"/>
</dbReference>
<keyword evidence="1 3" id="KW-0456">Lyase</keyword>
<dbReference type="EC" id="4.2.2.-" evidence="3"/>
<dbReference type="PANTHER" id="PTHR34183:SF1">
    <property type="entry name" value="ENDOLYTIC PEPTIDOGLYCAN TRANSGLYCOSYLASE RLPA"/>
    <property type="match status" value="1"/>
</dbReference>
<accession>A0A848ITH8</accession>
<evidence type="ECO:0000256" key="1">
    <source>
        <dbReference type="ARBA" id="ARBA00023239"/>
    </source>
</evidence>
<organism evidence="6 7">
    <name type="scientific">Marinigracilibium pacificum</name>
    <dbReference type="NCBI Taxonomy" id="2729599"/>
    <lineage>
        <taxon>Bacteria</taxon>
        <taxon>Pseudomonadati</taxon>
        <taxon>Bacteroidota</taxon>
        <taxon>Cytophagia</taxon>
        <taxon>Cytophagales</taxon>
        <taxon>Flammeovirgaceae</taxon>
        <taxon>Marinigracilibium</taxon>
    </lineage>
</organism>
<dbReference type="InterPro" id="IPR009009">
    <property type="entry name" value="RlpA-like_DPBB"/>
</dbReference>
<evidence type="ECO:0000313" key="6">
    <source>
        <dbReference type="EMBL" id="NMM47066.1"/>
    </source>
</evidence>
<dbReference type="EMBL" id="JABBNU010000001">
    <property type="protein sequence ID" value="NMM47066.1"/>
    <property type="molecule type" value="Genomic_DNA"/>
</dbReference>
<dbReference type="InterPro" id="IPR036908">
    <property type="entry name" value="RlpA-like_sf"/>
</dbReference>
<dbReference type="CDD" id="cd22268">
    <property type="entry name" value="DPBB_RlpA-like"/>
    <property type="match status" value="1"/>
</dbReference>
<dbReference type="GO" id="GO:0000270">
    <property type="term" value="P:peptidoglycan metabolic process"/>
    <property type="evidence" value="ECO:0007669"/>
    <property type="project" value="UniProtKB-UniRule"/>
</dbReference>
<proteinExistence type="inferred from homology"/>
<protein>
    <recommendedName>
        <fullName evidence="3">Probable endolytic peptidoglycan transglycosylase RlpA</fullName>
        <ecNumber evidence="3">4.2.2.-</ecNumber>
    </recommendedName>
</protein>
<dbReference type="InterPro" id="IPR012997">
    <property type="entry name" value="RplA"/>
</dbReference>